<evidence type="ECO:0000256" key="2">
    <source>
        <dbReference type="ARBA" id="ARBA00022692"/>
    </source>
</evidence>
<reference evidence="10 11" key="1">
    <citation type="submission" date="2020-07" db="EMBL/GenBank/DDBJ databases">
        <title>Sequencing the genomes of 1000 actinobacteria strains.</title>
        <authorList>
            <person name="Klenk H.-P."/>
        </authorList>
    </citation>
    <scope>NUCLEOTIDE SEQUENCE [LARGE SCALE GENOMIC DNA]</scope>
    <source>
        <strain evidence="10 11">DSM 26474</strain>
    </source>
</reference>
<dbReference type="SUPFAM" id="SSF90123">
    <property type="entry name" value="ABC transporter transmembrane region"/>
    <property type="match status" value="1"/>
</dbReference>
<dbReference type="GO" id="GO:0016887">
    <property type="term" value="F:ATP hydrolysis activity"/>
    <property type="evidence" value="ECO:0007669"/>
    <property type="project" value="InterPro"/>
</dbReference>
<name>A0A852SPU6_9MICO</name>
<evidence type="ECO:0000256" key="3">
    <source>
        <dbReference type="ARBA" id="ARBA00022741"/>
    </source>
</evidence>
<dbReference type="InterPro" id="IPR036640">
    <property type="entry name" value="ABC1_TM_sf"/>
</dbReference>
<keyword evidence="4 10" id="KW-0067">ATP-binding</keyword>
<dbReference type="GO" id="GO:0140359">
    <property type="term" value="F:ABC-type transporter activity"/>
    <property type="evidence" value="ECO:0007669"/>
    <property type="project" value="InterPro"/>
</dbReference>
<dbReference type="CDD" id="cd03228">
    <property type="entry name" value="ABCC_MRP_Like"/>
    <property type="match status" value="1"/>
</dbReference>
<dbReference type="EMBL" id="JACCBM010000001">
    <property type="protein sequence ID" value="NYD70804.1"/>
    <property type="molecule type" value="Genomic_DNA"/>
</dbReference>
<dbReference type="Gene3D" id="1.20.1560.10">
    <property type="entry name" value="ABC transporter type 1, transmembrane domain"/>
    <property type="match status" value="1"/>
</dbReference>
<sequence length="573" mass="59396">MRPVDPRLLRYAASARAFFAAGGVLALGQTAAIVAFSWLVTQVVVGAIDGSSLAALMPEIGALAAVVALRFALGWLAEYNAARGAAVVKSELRRRVLSAVTRLGPGWLGGGRSSTAVGVTAGPGLDALDTYFSKYLPQLILTAIAMPLVVLTIWSQDWISGLTVTLTLPLIPIFMILIGWATQTVQQRQFEKLTRLSTAFLDVVGGLSTLTVFGRQHRQAARIRTVTEEYRTQTMKVLRVSFLSGFALELAASLSVALVAVSIGVRLIDGSLGLGVGLFVLLLAPEAFLPLRNVGAQFHAAADGVAASTSVFEILDEAAGSARAGATATDARPAAFGGSSVRAAAPDERGLEVRGLGVRYGETVAFEGLGASIRRGAVTALTGPSGSGKTSFVNALLGFVPVEGRMLVGGHDVTDDPAPRPWLAWAGQRAALVEGSVVENVALGDDEPDASRARAALDLVGGTGIRLSERIDPRGGGLSGGQAQRVSSARAVYRARALDCPVVVFDEPTSALDAGTEAEFIRSLRALAEEGRAVIVVSHRPAVTASADERLEFAAPSVAHPLVEPAGARGGAA</sequence>
<gene>
    <name evidence="10" type="ORF">BJ984_001962</name>
</gene>
<dbReference type="InterPro" id="IPR014216">
    <property type="entry name" value="ABC_transptr_CydD"/>
</dbReference>
<dbReference type="SMART" id="SM00382">
    <property type="entry name" value="AAA"/>
    <property type="match status" value="1"/>
</dbReference>
<keyword evidence="2 7" id="KW-0812">Transmembrane</keyword>
<dbReference type="InterPro" id="IPR003593">
    <property type="entry name" value="AAA+_ATPase"/>
</dbReference>
<evidence type="ECO:0000259" key="9">
    <source>
        <dbReference type="PROSITE" id="PS50929"/>
    </source>
</evidence>
<organism evidence="10 11">
    <name type="scientific">Herbiconiux flava</name>
    <dbReference type="NCBI Taxonomy" id="881268"/>
    <lineage>
        <taxon>Bacteria</taxon>
        <taxon>Bacillati</taxon>
        <taxon>Actinomycetota</taxon>
        <taxon>Actinomycetes</taxon>
        <taxon>Micrococcales</taxon>
        <taxon>Microbacteriaceae</taxon>
        <taxon>Herbiconiux</taxon>
    </lineage>
</organism>
<dbReference type="InterPro" id="IPR027417">
    <property type="entry name" value="P-loop_NTPase"/>
</dbReference>
<dbReference type="NCBIfam" id="TIGR02857">
    <property type="entry name" value="CydD"/>
    <property type="match status" value="1"/>
</dbReference>
<accession>A0A852SPU6</accession>
<comment type="subcellular location">
    <subcellularLocation>
        <location evidence="1">Cell membrane</location>
        <topology evidence="1">Multi-pass membrane protein</topology>
    </subcellularLocation>
</comment>
<dbReference type="Gene3D" id="3.40.50.300">
    <property type="entry name" value="P-loop containing nucleotide triphosphate hydrolases"/>
    <property type="match status" value="1"/>
</dbReference>
<dbReference type="Proteomes" id="UP000549913">
    <property type="component" value="Unassembled WGS sequence"/>
</dbReference>
<feature type="transmembrane region" description="Helical" evidence="7">
    <location>
        <begin position="135"/>
        <end position="154"/>
    </location>
</feature>
<comment type="caution">
    <text evidence="10">The sequence shown here is derived from an EMBL/GenBank/DDBJ whole genome shotgun (WGS) entry which is preliminary data.</text>
</comment>
<evidence type="ECO:0000256" key="5">
    <source>
        <dbReference type="ARBA" id="ARBA00022989"/>
    </source>
</evidence>
<keyword evidence="3" id="KW-0547">Nucleotide-binding</keyword>
<dbReference type="Pfam" id="PF00005">
    <property type="entry name" value="ABC_tran"/>
    <property type="match status" value="1"/>
</dbReference>
<dbReference type="AlphaFoldDB" id="A0A852SPU6"/>
<dbReference type="PANTHER" id="PTHR24221:SF590">
    <property type="entry name" value="COMPONENT LINKED WITH THE ASSEMBLY OF CYTOCHROME' TRANSPORT TRANSMEMBRANE ATP-BINDING PROTEIN ABC TRANSPORTER CYDD-RELATED"/>
    <property type="match status" value="1"/>
</dbReference>
<keyword evidence="11" id="KW-1185">Reference proteome</keyword>
<feature type="transmembrane region" description="Helical" evidence="7">
    <location>
        <begin position="17"/>
        <end position="41"/>
    </location>
</feature>
<feature type="domain" description="ABC transmembrane type-1" evidence="9">
    <location>
        <begin position="20"/>
        <end position="303"/>
    </location>
</feature>
<evidence type="ECO:0000256" key="1">
    <source>
        <dbReference type="ARBA" id="ARBA00004651"/>
    </source>
</evidence>
<protein>
    <submittedName>
        <fullName evidence="10">ATP-binding cassette subfamily C protein CydD</fullName>
    </submittedName>
</protein>
<evidence type="ECO:0000256" key="7">
    <source>
        <dbReference type="SAM" id="Phobius"/>
    </source>
</evidence>
<dbReference type="InterPro" id="IPR003439">
    <property type="entry name" value="ABC_transporter-like_ATP-bd"/>
</dbReference>
<evidence type="ECO:0000259" key="8">
    <source>
        <dbReference type="PROSITE" id="PS50893"/>
    </source>
</evidence>
<evidence type="ECO:0000313" key="10">
    <source>
        <dbReference type="EMBL" id="NYD70804.1"/>
    </source>
</evidence>
<proteinExistence type="predicted"/>
<feature type="transmembrane region" description="Helical" evidence="7">
    <location>
        <begin position="53"/>
        <end position="73"/>
    </location>
</feature>
<feature type="transmembrane region" description="Helical" evidence="7">
    <location>
        <begin position="240"/>
        <end position="265"/>
    </location>
</feature>
<evidence type="ECO:0000256" key="6">
    <source>
        <dbReference type="ARBA" id="ARBA00023136"/>
    </source>
</evidence>
<dbReference type="GO" id="GO:0042883">
    <property type="term" value="P:cysteine transport"/>
    <property type="evidence" value="ECO:0007669"/>
    <property type="project" value="InterPro"/>
</dbReference>
<dbReference type="InterPro" id="IPR011527">
    <property type="entry name" value="ABC1_TM_dom"/>
</dbReference>
<dbReference type="GO" id="GO:0005524">
    <property type="term" value="F:ATP binding"/>
    <property type="evidence" value="ECO:0007669"/>
    <property type="project" value="UniProtKB-KW"/>
</dbReference>
<dbReference type="SUPFAM" id="SSF52540">
    <property type="entry name" value="P-loop containing nucleoside triphosphate hydrolases"/>
    <property type="match status" value="1"/>
</dbReference>
<evidence type="ECO:0000256" key="4">
    <source>
        <dbReference type="ARBA" id="ARBA00022840"/>
    </source>
</evidence>
<keyword evidence="6 7" id="KW-0472">Membrane</keyword>
<dbReference type="RefSeq" id="WP_179547872.1">
    <property type="nucleotide sequence ID" value="NZ_BSEW01000001.1"/>
</dbReference>
<keyword evidence="5 7" id="KW-1133">Transmembrane helix</keyword>
<dbReference type="PROSITE" id="PS50929">
    <property type="entry name" value="ABC_TM1F"/>
    <property type="match status" value="1"/>
</dbReference>
<evidence type="ECO:0000313" key="11">
    <source>
        <dbReference type="Proteomes" id="UP000549913"/>
    </source>
</evidence>
<dbReference type="GO" id="GO:0005886">
    <property type="term" value="C:plasma membrane"/>
    <property type="evidence" value="ECO:0007669"/>
    <property type="project" value="UniProtKB-SubCell"/>
</dbReference>
<dbReference type="PROSITE" id="PS50893">
    <property type="entry name" value="ABC_TRANSPORTER_2"/>
    <property type="match status" value="1"/>
</dbReference>
<dbReference type="Pfam" id="PF00664">
    <property type="entry name" value="ABC_membrane"/>
    <property type="match status" value="1"/>
</dbReference>
<dbReference type="PANTHER" id="PTHR24221">
    <property type="entry name" value="ATP-BINDING CASSETTE SUB-FAMILY B"/>
    <property type="match status" value="1"/>
</dbReference>
<dbReference type="CDD" id="cd18584">
    <property type="entry name" value="ABC_6TM_AarD_CydD"/>
    <property type="match status" value="1"/>
</dbReference>
<feature type="domain" description="ABC transporter" evidence="8">
    <location>
        <begin position="351"/>
        <end position="570"/>
    </location>
</feature>
<dbReference type="InterPro" id="IPR039421">
    <property type="entry name" value="Type_1_exporter"/>
</dbReference>
<feature type="transmembrane region" description="Helical" evidence="7">
    <location>
        <begin position="161"/>
        <end position="181"/>
    </location>
</feature>